<dbReference type="PANTHER" id="PTHR47594">
    <property type="entry name" value="PPR CONTAINING PLANT-LIKE PROTEIN"/>
    <property type="match status" value="1"/>
</dbReference>
<evidence type="ECO:0008006" key="3">
    <source>
        <dbReference type="Google" id="ProtNLM"/>
    </source>
</evidence>
<accession>A0A103XRW6</accession>
<dbReference type="Gene3D" id="1.25.40.10">
    <property type="entry name" value="Tetratricopeptide repeat domain"/>
    <property type="match status" value="1"/>
</dbReference>
<evidence type="ECO:0000313" key="1">
    <source>
        <dbReference type="EMBL" id="KVH95768.1"/>
    </source>
</evidence>
<keyword evidence="2" id="KW-1185">Reference proteome</keyword>
<dbReference type="OMA" id="WYKPQVS"/>
<gene>
    <name evidence="1" type="ORF">Ccrd_002146</name>
</gene>
<dbReference type="EMBL" id="LEKV01004377">
    <property type="protein sequence ID" value="KVH95768.1"/>
    <property type="molecule type" value="Genomic_DNA"/>
</dbReference>
<name>A0A103XRW6_CYNCS</name>
<dbReference type="GO" id="GO:0009658">
    <property type="term" value="P:chloroplast organization"/>
    <property type="evidence" value="ECO:0007669"/>
    <property type="project" value="InterPro"/>
</dbReference>
<proteinExistence type="predicted"/>
<dbReference type="Gramene" id="KVH95768">
    <property type="protein sequence ID" value="KVH95768"/>
    <property type="gene ID" value="Ccrd_002146"/>
</dbReference>
<comment type="caution">
    <text evidence="1">The sequence shown here is derived from an EMBL/GenBank/DDBJ whole genome shotgun (WGS) entry which is preliminary data.</text>
</comment>
<dbReference type="Proteomes" id="UP000243975">
    <property type="component" value="Unassembled WGS sequence"/>
</dbReference>
<dbReference type="InterPro" id="IPR011990">
    <property type="entry name" value="TPR-like_helical_dom_sf"/>
</dbReference>
<dbReference type="STRING" id="59895.A0A103XRW6"/>
<dbReference type="InterPro" id="IPR044190">
    <property type="entry name" value="THA8-like"/>
</dbReference>
<reference evidence="1 2" key="1">
    <citation type="journal article" date="2016" name="Sci. Rep.">
        <title>The genome sequence of the outbreeding globe artichoke constructed de novo incorporating a phase-aware low-pass sequencing strategy of F1 progeny.</title>
        <authorList>
            <person name="Scaglione D."/>
            <person name="Reyes-Chin-Wo S."/>
            <person name="Acquadro A."/>
            <person name="Froenicke L."/>
            <person name="Portis E."/>
            <person name="Beitel C."/>
            <person name="Tirone M."/>
            <person name="Mauro R."/>
            <person name="Lo Monaco A."/>
            <person name="Mauromicale G."/>
            <person name="Faccioli P."/>
            <person name="Cattivelli L."/>
            <person name="Rieseberg L."/>
            <person name="Michelmore R."/>
            <person name="Lanteri S."/>
        </authorList>
    </citation>
    <scope>NUCLEOTIDE SEQUENCE [LARGE SCALE GENOMIC DNA]</scope>
    <source>
        <strain evidence="1">2C</strain>
    </source>
</reference>
<dbReference type="PANTHER" id="PTHR47594:SF4">
    <property type="entry name" value="OS04G0475500 PROTEIN"/>
    <property type="match status" value="1"/>
</dbReference>
<sequence>MSMATRGMSCCGYGTVSIQTRMSCCDSFTEFSNSPSLEIGNKCRGSSMRITMRDRGKNRKPLQKGRNLSIEAIQTIQALKRAPKFSDKQQQVIHSKFTRLLKFDMMAILRELLRQDHSLLALMVFAEIQKEHWYKPEVSLYAEIILVLARNSLYDKVDMIFVELKSEKGRLEGKTEGFNALLENLMSYNMTGLAMDCFELMKEIDCEPDRSTFKLLVAHLESKGETGLSEGIKQEARKYYGDSLDFLDEQEDTVTAKLHSSIESADCRFGYV</sequence>
<evidence type="ECO:0000313" key="2">
    <source>
        <dbReference type="Proteomes" id="UP000243975"/>
    </source>
</evidence>
<dbReference type="AlphaFoldDB" id="A0A103XRW6"/>
<dbReference type="GO" id="GO:0000373">
    <property type="term" value="P:Group II intron splicing"/>
    <property type="evidence" value="ECO:0007669"/>
    <property type="project" value="InterPro"/>
</dbReference>
<organism evidence="1 2">
    <name type="scientific">Cynara cardunculus var. scolymus</name>
    <name type="common">Globe artichoke</name>
    <name type="synonym">Cynara scolymus</name>
    <dbReference type="NCBI Taxonomy" id="59895"/>
    <lineage>
        <taxon>Eukaryota</taxon>
        <taxon>Viridiplantae</taxon>
        <taxon>Streptophyta</taxon>
        <taxon>Embryophyta</taxon>
        <taxon>Tracheophyta</taxon>
        <taxon>Spermatophyta</taxon>
        <taxon>Magnoliopsida</taxon>
        <taxon>eudicotyledons</taxon>
        <taxon>Gunneridae</taxon>
        <taxon>Pentapetalae</taxon>
        <taxon>asterids</taxon>
        <taxon>campanulids</taxon>
        <taxon>Asterales</taxon>
        <taxon>Asteraceae</taxon>
        <taxon>Carduoideae</taxon>
        <taxon>Cardueae</taxon>
        <taxon>Carduinae</taxon>
        <taxon>Cynara</taxon>
    </lineage>
</organism>
<dbReference type="GO" id="GO:0003723">
    <property type="term" value="F:RNA binding"/>
    <property type="evidence" value="ECO:0007669"/>
    <property type="project" value="InterPro"/>
</dbReference>
<protein>
    <recommendedName>
        <fullName evidence="3">Pentatricopeptide repeat-containing protein</fullName>
    </recommendedName>
</protein>